<dbReference type="AlphaFoldDB" id="A0A2S9XG38"/>
<feature type="domain" description="CHAT" evidence="1">
    <location>
        <begin position="652"/>
        <end position="896"/>
    </location>
</feature>
<sequence length="909" mass="97963">MRRRFELILILSLSLAGCDSPSTPAPRRAPPVAVPEIERPRIEFAGCRMVEPDGGPCLLAADRDAKLHVWIDVHAEAPLRILVDGQPRALESVAVDGGQRLALALGPQAEHLRIEGLEPRWREPFELTLAREQVPELVDAATRAARSGDPDQIREAIARIEEALDDLDGAARLAALQILRRLLFGSPAALARTEEAAALADSLGRTRDLADCAAAAAYINLDMRNDLVAARRWVARLEQLDGPEARAWAAYYGGLLASRTGDLGGAVQAFARARTQAARIGLFRDFLGASEMHAAVLAELGRGEQALASARETLALGRAPGIGCPDRARLLGNLAWTHLLLAEDGYAHDLPRPLLLEQLELVNAKGECPEPTDAMVARVNLAYVALADAEPEEAHEWLTSLPEEIPSWLRAWVDEARARVGLETGRDELLPDFAHRPRPPTELGLRWTAAVREAQTLERFGVSDAAVNGYLDAERILDEASSTLGIDVGRELFLAGRSASLQGLVELLIARGRVDQALCQIRLARGRELRLIDQAARIVGLSPRDRERRRALLEEYLTLRDQLAAERREDWRFSAPQRVRRERRRHERSEAADALLDEAVRLAGAGVEVSSCDALAPARRGLAMIVPFEAREGAWLFVADHEGVAVTPANTENLAAALASPQLQHKVAGAQRISVLAGGDSWSQSIHALAFGDGVVLDVAPVVYSLDLPVREETDPGQPLAVVVANPSEDLPEAQAEAEAVAAKLAGSGWSVRHHVGGEATRARLSADLAEASVLHYAGHGAYRGPSGWDAALLLSDEDVLGVTDVLALPRVPATIVLTGCETATVSDRTFAGGMNLGRAFVLAGASSVIAADGEVDDALARGVGELLHAELWAGTEATDPGAALRRVLLRLRERDPSAQWQRFRVLVP</sequence>
<dbReference type="EMBL" id="PVNK01000232">
    <property type="protein sequence ID" value="PRP91720.1"/>
    <property type="molecule type" value="Genomic_DNA"/>
</dbReference>
<comment type="caution">
    <text evidence="2">The sequence shown here is derived from an EMBL/GenBank/DDBJ whole genome shotgun (WGS) entry which is preliminary data.</text>
</comment>
<reference evidence="2 3" key="1">
    <citation type="submission" date="2018-03" db="EMBL/GenBank/DDBJ databases">
        <title>Draft Genome Sequences of the Obligatory Marine Myxobacteria Enhygromyxa salina SWB005.</title>
        <authorList>
            <person name="Poehlein A."/>
            <person name="Moghaddam J.A."/>
            <person name="Harms H."/>
            <person name="Alanjari M."/>
            <person name="Koenig G.M."/>
            <person name="Daniel R."/>
            <person name="Schaeberle T.F."/>
        </authorList>
    </citation>
    <scope>NUCLEOTIDE SEQUENCE [LARGE SCALE GENOMIC DNA]</scope>
    <source>
        <strain evidence="2 3">SWB005</strain>
    </source>
</reference>
<dbReference type="Proteomes" id="UP000237968">
    <property type="component" value="Unassembled WGS sequence"/>
</dbReference>
<evidence type="ECO:0000259" key="1">
    <source>
        <dbReference type="Pfam" id="PF12770"/>
    </source>
</evidence>
<organism evidence="2 3">
    <name type="scientific">Enhygromyxa salina</name>
    <dbReference type="NCBI Taxonomy" id="215803"/>
    <lineage>
        <taxon>Bacteria</taxon>
        <taxon>Pseudomonadati</taxon>
        <taxon>Myxococcota</taxon>
        <taxon>Polyangia</taxon>
        <taxon>Nannocystales</taxon>
        <taxon>Nannocystaceae</taxon>
        <taxon>Enhygromyxa</taxon>
    </lineage>
</organism>
<dbReference type="InterPro" id="IPR011990">
    <property type="entry name" value="TPR-like_helical_dom_sf"/>
</dbReference>
<dbReference type="SUPFAM" id="SSF48452">
    <property type="entry name" value="TPR-like"/>
    <property type="match status" value="1"/>
</dbReference>
<dbReference type="PROSITE" id="PS51257">
    <property type="entry name" value="PROKAR_LIPOPROTEIN"/>
    <property type="match status" value="1"/>
</dbReference>
<name>A0A2S9XG38_9BACT</name>
<protein>
    <submittedName>
        <fullName evidence="2">CHAT domain protein</fullName>
    </submittedName>
</protein>
<gene>
    <name evidence="2" type="ORF">ENSA5_53000</name>
</gene>
<keyword evidence="3" id="KW-1185">Reference proteome</keyword>
<dbReference type="InterPro" id="IPR024983">
    <property type="entry name" value="CHAT_dom"/>
</dbReference>
<dbReference type="OrthoDB" id="5484241at2"/>
<dbReference type="Pfam" id="PF12770">
    <property type="entry name" value="CHAT"/>
    <property type="match status" value="1"/>
</dbReference>
<proteinExistence type="predicted"/>
<evidence type="ECO:0000313" key="3">
    <source>
        <dbReference type="Proteomes" id="UP000237968"/>
    </source>
</evidence>
<accession>A0A2S9XG38</accession>
<dbReference type="RefSeq" id="WP_106394522.1">
    <property type="nucleotide sequence ID" value="NZ_PVNK01000232.1"/>
</dbReference>
<evidence type="ECO:0000313" key="2">
    <source>
        <dbReference type="EMBL" id="PRP91720.1"/>
    </source>
</evidence>